<feature type="domain" description="DUF4939" evidence="1">
    <location>
        <begin position="32"/>
        <end position="121"/>
    </location>
</feature>
<evidence type="ECO:0000259" key="1">
    <source>
        <dbReference type="Pfam" id="PF16297"/>
    </source>
</evidence>
<protein>
    <recommendedName>
        <fullName evidence="1">DUF4939 domain-containing protein</fullName>
    </recommendedName>
</protein>
<dbReference type="Proteomes" id="UP000018467">
    <property type="component" value="Unassembled WGS sequence"/>
</dbReference>
<dbReference type="InParanoid" id="A0A3B1IPN2"/>
<reference evidence="3" key="2">
    <citation type="journal article" date="2014" name="Nat. Commun.">
        <title>The cavefish genome reveals candidate genes for eye loss.</title>
        <authorList>
            <person name="McGaugh S.E."/>
            <person name="Gross J.B."/>
            <person name="Aken B."/>
            <person name="Blin M."/>
            <person name="Borowsky R."/>
            <person name="Chalopin D."/>
            <person name="Hinaux H."/>
            <person name="Jeffery W.R."/>
            <person name="Keene A."/>
            <person name="Ma L."/>
            <person name="Minx P."/>
            <person name="Murphy D."/>
            <person name="O'Quin K.E."/>
            <person name="Retaux S."/>
            <person name="Rohner N."/>
            <person name="Searle S.M."/>
            <person name="Stahl B.A."/>
            <person name="Tabin C."/>
            <person name="Volff J.N."/>
            <person name="Yoshizawa M."/>
            <person name="Warren W.C."/>
        </authorList>
    </citation>
    <scope>NUCLEOTIDE SEQUENCE [LARGE SCALE GENOMIC DNA]</scope>
    <source>
        <strain evidence="3">female</strain>
    </source>
</reference>
<organism evidence="2 3">
    <name type="scientific">Astyanax mexicanus</name>
    <name type="common">Blind cave fish</name>
    <name type="synonym">Astyanax fasciatus mexicanus</name>
    <dbReference type="NCBI Taxonomy" id="7994"/>
    <lineage>
        <taxon>Eukaryota</taxon>
        <taxon>Metazoa</taxon>
        <taxon>Chordata</taxon>
        <taxon>Craniata</taxon>
        <taxon>Vertebrata</taxon>
        <taxon>Euteleostomi</taxon>
        <taxon>Actinopterygii</taxon>
        <taxon>Neopterygii</taxon>
        <taxon>Teleostei</taxon>
        <taxon>Ostariophysi</taxon>
        <taxon>Characiformes</taxon>
        <taxon>Characoidei</taxon>
        <taxon>Acestrorhamphidae</taxon>
        <taxon>Acestrorhamphinae</taxon>
        <taxon>Astyanax</taxon>
    </lineage>
</organism>
<name>A0A3B1IPN2_ASTMX</name>
<accession>A0A3B1IPN2</accession>
<reference evidence="3" key="1">
    <citation type="submission" date="2013-03" db="EMBL/GenBank/DDBJ databases">
        <authorList>
            <person name="Jeffery W."/>
            <person name="Warren W."/>
            <person name="Wilson R.K."/>
        </authorList>
    </citation>
    <scope>NUCLEOTIDE SEQUENCE</scope>
    <source>
        <strain evidence="3">female</strain>
    </source>
</reference>
<dbReference type="Bgee" id="ENSAMXG00000041212">
    <property type="expression patterns" value="Expressed in zone of skin and 9 other cell types or tissues"/>
</dbReference>
<keyword evidence="3" id="KW-1185">Reference proteome</keyword>
<reference evidence="2" key="4">
    <citation type="submission" date="2025-09" db="UniProtKB">
        <authorList>
            <consortium name="Ensembl"/>
        </authorList>
    </citation>
    <scope>IDENTIFICATION</scope>
</reference>
<reference evidence="2" key="3">
    <citation type="submission" date="2025-08" db="UniProtKB">
        <authorList>
            <consortium name="Ensembl"/>
        </authorList>
    </citation>
    <scope>IDENTIFICATION</scope>
</reference>
<evidence type="ECO:0000313" key="3">
    <source>
        <dbReference type="Proteomes" id="UP000018467"/>
    </source>
</evidence>
<evidence type="ECO:0000313" key="2">
    <source>
        <dbReference type="Ensembl" id="ENSAMXP00000031425.1"/>
    </source>
</evidence>
<proteinExistence type="predicted"/>
<sequence length="125" mass="13955">AVEELAVQHQGAAIGRHEQLLLEITQQLALLIQNQASNPDAAQPVATPERYSGESDKCRGFLLQCSLVFEQQPSRFPTERSKVAFIVSLLTDRALAWATALWEQNSPECATVQAFTKALHQWWPI</sequence>
<dbReference type="GeneTree" id="ENSGT01120000275030"/>
<dbReference type="AlphaFoldDB" id="A0A3B1IPN2"/>
<dbReference type="InterPro" id="IPR032549">
    <property type="entry name" value="DUF4939"/>
</dbReference>
<dbReference type="Ensembl" id="ENSAMXT00000034917.1">
    <property type="protein sequence ID" value="ENSAMXP00000031425.1"/>
    <property type="gene ID" value="ENSAMXG00000041212.1"/>
</dbReference>
<dbReference type="Pfam" id="PF16297">
    <property type="entry name" value="DUF4939"/>
    <property type="match status" value="1"/>
</dbReference>